<proteinExistence type="predicted"/>
<dbReference type="OrthoDB" id="5459053at2"/>
<dbReference type="Pfam" id="PF04307">
    <property type="entry name" value="YdjM"/>
    <property type="match status" value="1"/>
</dbReference>
<organism evidence="1 2">
    <name type="scientific">Clostridium aceticum</name>
    <dbReference type="NCBI Taxonomy" id="84022"/>
    <lineage>
        <taxon>Bacteria</taxon>
        <taxon>Bacillati</taxon>
        <taxon>Bacillota</taxon>
        <taxon>Clostridia</taxon>
        <taxon>Eubacteriales</taxon>
        <taxon>Clostridiaceae</taxon>
        <taxon>Clostridium</taxon>
    </lineage>
</organism>
<protein>
    <submittedName>
        <fullName evidence="1">Membrane-bound metal-dependent hydrolase</fullName>
    </submittedName>
</protein>
<dbReference type="AlphaFoldDB" id="A0A0D8IE18"/>
<reference evidence="1 2" key="1">
    <citation type="submission" date="2014-10" db="EMBL/GenBank/DDBJ databases">
        <title>Genome sequence of Clostridium aceticum DSM 1496.</title>
        <authorList>
            <person name="Poehlein A."/>
            <person name="Schiel-Bengelsdorf B."/>
            <person name="Gottschalk G."/>
            <person name="Duerre P."/>
            <person name="Daniel R."/>
        </authorList>
    </citation>
    <scope>NUCLEOTIDE SEQUENCE [LARGE SCALE GENOMIC DNA]</scope>
    <source>
        <strain evidence="1 2">DSM 1496</strain>
    </source>
</reference>
<evidence type="ECO:0000313" key="2">
    <source>
        <dbReference type="Proteomes" id="UP000035704"/>
    </source>
</evidence>
<gene>
    <name evidence="1" type="ORF">CACET_c06160</name>
</gene>
<keyword evidence="2" id="KW-1185">Reference proteome</keyword>
<dbReference type="InterPro" id="IPR007404">
    <property type="entry name" value="YdjM-like"/>
</dbReference>
<evidence type="ECO:0000313" key="1">
    <source>
        <dbReference type="EMBL" id="AKL94126.1"/>
    </source>
</evidence>
<dbReference type="Proteomes" id="UP000035704">
    <property type="component" value="Chromosome"/>
</dbReference>
<dbReference type="KEGG" id="cace:CACET_c06160"/>
<dbReference type="PANTHER" id="PTHR35531:SF1">
    <property type="entry name" value="INNER MEMBRANE PROTEIN YBCI-RELATED"/>
    <property type="match status" value="1"/>
</dbReference>
<dbReference type="STRING" id="84022.CACET_c06160"/>
<accession>A0A0D8IE18</accession>
<dbReference type="PATRIC" id="fig|84022.5.peg.1472"/>
<dbReference type="PANTHER" id="PTHR35531">
    <property type="entry name" value="INNER MEMBRANE PROTEIN YBCI-RELATED"/>
    <property type="match status" value="1"/>
</dbReference>
<name>A0A0D8IE18_9CLOT</name>
<dbReference type="EMBL" id="CP009687">
    <property type="protein sequence ID" value="AKL94126.1"/>
    <property type="molecule type" value="Genomic_DNA"/>
</dbReference>
<keyword evidence="1" id="KW-0378">Hydrolase</keyword>
<dbReference type="RefSeq" id="WP_044823033.1">
    <property type="nucleotide sequence ID" value="NZ_CP009687.1"/>
</dbReference>
<sequence>MLGRTHIALGLTTALLAATFIDSFIIADKLDSIALGVMAIAALLPDLDMGTSSLGGKFGILKAHHIKKLWLVVLTVLGIFTIVYLKETPIFYGILFILLLGAVFSKDFAQKGYHMLRNFTQGMVGIGFIAAAYFYHQPPLAGIGIILIVLLFSKHRGLSHSIVFVLLNYIIIKSIIIFYDYVDYSLLFAISMTSHIIGDMFTRAGVMLFYPFSPKKIKFPFTIKTGGKLENLLFFTMCLLAFKLIKAL</sequence>
<dbReference type="GO" id="GO:0016787">
    <property type="term" value="F:hydrolase activity"/>
    <property type="evidence" value="ECO:0007669"/>
    <property type="project" value="UniProtKB-KW"/>
</dbReference>